<organism evidence="1 2">
    <name type="scientific">Piloderma croceum (strain F 1598)</name>
    <dbReference type="NCBI Taxonomy" id="765440"/>
    <lineage>
        <taxon>Eukaryota</taxon>
        <taxon>Fungi</taxon>
        <taxon>Dikarya</taxon>
        <taxon>Basidiomycota</taxon>
        <taxon>Agaricomycotina</taxon>
        <taxon>Agaricomycetes</taxon>
        <taxon>Agaricomycetidae</taxon>
        <taxon>Atheliales</taxon>
        <taxon>Atheliaceae</taxon>
        <taxon>Piloderma</taxon>
    </lineage>
</organism>
<accession>A0A0C3CBY8</accession>
<dbReference type="HOGENOM" id="CLU_139901_0_0_1"/>
<protein>
    <submittedName>
        <fullName evidence="1">Uncharacterized protein</fullName>
    </submittedName>
</protein>
<dbReference type="AlphaFoldDB" id="A0A0C3CBY8"/>
<dbReference type="InterPro" id="IPR036537">
    <property type="entry name" value="Adaptor_Cbl_N_dom_sf"/>
</dbReference>
<evidence type="ECO:0000313" key="2">
    <source>
        <dbReference type="Proteomes" id="UP000054166"/>
    </source>
</evidence>
<keyword evidence="2" id="KW-1185">Reference proteome</keyword>
<evidence type="ECO:0000313" key="1">
    <source>
        <dbReference type="EMBL" id="KIM87192.1"/>
    </source>
</evidence>
<proteinExistence type="predicted"/>
<dbReference type="OrthoDB" id="10261027at2759"/>
<gene>
    <name evidence="1" type="ORF">PILCRDRAFT_303643</name>
</gene>
<sequence length="134" mass="15139">MDIIQQCLSLAPVPYLVPAFSVFRFICSTVEQAQASKQQLQALSQTIAQLLSTLNKEYRAGRLLQTKTSTPVADLIRLLNEISTFVQKEASRPFLTLLFTKDQRIAQIDQYHRRIGTAVTSFQAGRHIFHCLAD</sequence>
<dbReference type="Proteomes" id="UP000054166">
    <property type="component" value="Unassembled WGS sequence"/>
</dbReference>
<dbReference type="STRING" id="765440.A0A0C3CBY8"/>
<dbReference type="GO" id="GO:0007166">
    <property type="term" value="P:cell surface receptor signaling pathway"/>
    <property type="evidence" value="ECO:0007669"/>
    <property type="project" value="InterPro"/>
</dbReference>
<reference evidence="1 2" key="1">
    <citation type="submission" date="2014-04" db="EMBL/GenBank/DDBJ databases">
        <authorList>
            <consortium name="DOE Joint Genome Institute"/>
            <person name="Kuo A."/>
            <person name="Tarkka M."/>
            <person name="Buscot F."/>
            <person name="Kohler A."/>
            <person name="Nagy L.G."/>
            <person name="Floudas D."/>
            <person name="Copeland A."/>
            <person name="Barry K.W."/>
            <person name="Cichocki N."/>
            <person name="Veneault-Fourrey C."/>
            <person name="LaButti K."/>
            <person name="Lindquist E.A."/>
            <person name="Lipzen A."/>
            <person name="Lundell T."/>
            <person name="Morin E."/>
            <person name="Murat C."/>
            <person name="Sun H."/>
            <person name="Tunlid A."/>
            <person name="Henrissat B."/>
            <person name="Grigoriev I.V."/>
            <person name="Hibbett D.S."/>
            <person name="Martin F."/>
            <person name="Nordberg H.P."/>
            <person name="Cantor M.N."/>
            <person name="Hua S.X."/>
        </authorList>
    </citation>
    <scope>NUCLEOTIDE SEQUENCE [LARGE SCALE GENOMIC DNA]</scope>
    <source>
        <strain evidence="1 2">F 1598</strain>
    </source>
</reference>
<name>A0A0C3CBY8_PILCF</name>
<dbReference type="CDD" id="cd21037">
    <property type="entry name" value="MLKL_NTD"/>
    <property type="match status" value="1"/>
</dbReference>
<dbReference type="Gene3D" id="1.20.930.20">
    <property type="entry name" value="Adaptor protein Cbl, N-terminal domain"/>
    <property type="match status" value="1"/>
</dbReference>
<dbReference type="InterPro" id="IPR059179">
    <property type="entry name" value="MLKL-like_MCAfunc"/>
</dbReference>
<reference evidence="2" key="2">
    <citation type="submission" date="2015-01" db="EMBL/GenBank/DDBJ databases">
        <title>Evolutionary Origins and Diversification of the Mycorrhizal Mutualists.</title>
        <authorList>
            <consortium name="DOE Joint Genome Institute"/>
            <consortium name="Mycorrhizal Genomics Consortium"/>
            <person name="Kohler A."/>
            <person name="Kuo A."/>
            <person name="Nagy L.G."/>
            <person name="Floudas D."/>
            <person name="Copeland A."/>
            <person name="Barry K.W."/>
            <person name="Cichocki N."/>
            <person name="Veneault-Fourrey C."/>
            <person name="LaButti K."/>
            <person name="Lindquist E.A."/>
            <person name="Lipzen A."/>
            <person name="Lundell T."/>
            <person name="Morin E."/>
            <person name="Murat C."/>
            <person name="Riley R."/>
            <person name="Ohm R."/>
            <person name="Sun H."/>
            <person name="Tunlid A."/>
            <person name="Henrissat B."/>
            <person name="Grigoriev I.V."/>
            <person name="Hibbett D.S."/>
            <person name="Martin F."/>
        </authorList>
    </citation>
    <scope>NUCLEOTIDE SEQUENCE [LARGE SCALE GENOMIC DNA]</scope>
    <source>
        <strain evidence="2">F 1598</strain>
    </source>
</reference>
<dbReference type="InParanoid" id="A0A0C3CBY8"/>
<dbReference type="EMBL" id="KN832980">
    <property type="protein sequence ID" value="KIM87192.1"/>
    <property type="molecule type" value="Genomic_DNA"/>
</dbReference>